<dbReference type="GO" id="GO:0003690">
    <property type="term" value="F:double-stranded DNA binding"/>
    <property type="evidence" value="ECO:0000318"/>
    <property type="project" value="GO_Central"/>
</dbReference>
<feature type="compositionally biased region" description="Basic and acidic residues" evidence="4">
    <location>
        <begin position="1255"/>
        <end position="1266"/>
    </location>
</feature>
<keyword evidence="2" id="KW-0238">DNA-binding</keyword>
<protein>
    <submittedName>
        <fullName evidence="7">Uncharacterized protein isoform X1</fullName>
    </submittedName>
</protein>
<feature type="region of interest" description="Disordered" evidence="4">
    <location>
        <begin position="817"/>
        <end position="838"/>
    </location>
</feature>
<dbReference type="GO" id="GO:0005634">
    <property type="term" value="C:nucleus"/>
    <property type="evidence" value="ECO:0000318"/>
    <property type="project" value="GO_Central"/>
</dbReference>
<evidence type="ECO:0000256" key="4">
    <source>
        <dbReference type="SAM" id="MobiDB-lite"/>
    </source>
</evidence>
<dbReference type="GO" id="GO:0045910">
    <property type="term" value="P:negative regulation of DNA recombination"/>
    <property type="evidence" value="ECO:0000318"/>
    <property type="project" value="GO_Central"/>
</dbReference>
<dbReference type="KEGG" id="soe:110787718"/>
<dbReference type="InterPro" id="IPR036388">
    <property type="entry name" value="WH-like_DNA-bd_sf"/>
</dbReference>
<dbReference type="GO" id="GO:0006334">
    <property type="term" value="P:nucleosome assembly"/>
    <property type="evidence" value="ECO:0007669"/>
    <property type="project" value="InterPro"/>
</dbReference>
<feature type="compositionally biased region" description="Basic and acidic residues" evidence="4">
    <location>
        <begin position="1286"/>
        <end position="1301"/>
    </location>
</feature>
<feature type="compositionally biased region" description="Basic and acidic residues" evidence="4">
    <location>
        <begin position="1355"/>
        <end position="1364"/>
    </location>
</feature>
<dbReference type="PROSITE" id="PS51504">
    <property type="entry name" value="H15"/>
    <property type="match status" value="1"/>
</dbReference>
<dbReference type="GeneID" id="110787718"/>
<feature type="region of interest" description="Disordered" evidence="4">
    <location>
        <begin position="1236"/>
        <end position="1465"/>
    </location>
</feature>
<dbReference type="GO" id="GO:0005730">
    <property type="term" value="C:nucleolus"/>
    <property type="evidence" value="ECO:0000318"/>
    <property type="project" value="GO_Central"/>
</dbReference>
<feature type="compositionally biased region" description="Basic residues" evidence="4">
    <location>
        <begin position="1243"/>
        <end position="1254"/>
    </location>
</feature>
<dbReference type="GO" id="GO:0031492">
    <property type="term" value="F:nucleosomal DNA binding"/>
    <property type="evidence" value="ECO:0000318"/>
    <property type="project" value="GO_Central"/>
</dbReference>
<evidence type="ECO:0000256" key="3">
    <source>
        <dbReference type="ARBA" id="ARBA00023242"/>
    </source>
</evidence>
<dbReference type="InterPro" id="IPR005818">
    <property type="entry name" value="Histone_H1/H5_H15"/>
</dbReference>
<evidence type="ECO:0000313" key="6">
    <source>
        <dbReference type="Proteomes" id="UP000813463"/>
    </source>
</evidence>
<feature type="region of interest" description="Disordered" evidence="4">
    <location>
        <begin position="1186"/>
        <end position="1205"/>
    </location>
</feature>
<dbReference type="GO" id="GO:0030261">
    <property type="term" value="P:chromosome condensation"/>
    <property type="evidence" value="ECO:0000318"/>
    <property type="project" value="GO_Central"/>
</dbReference>
<feature type="compositionally biased region" description="Polar residues" evidence="4">
    <location>
        <begin position="1186"/>
        <end position="1196"/>
    </location>
</feature>
<accession>A0A9R0JVG5</accession>
<reference evidence="7" key="2">
    <citation type="submission" date="2025-08" db="UniProtKB">
        <authorList>
            <consortium name="RefSeq"/>
        </authorList>
    </citation>
    <scope>IDENTIFICATION</scope>
    <source>
        <tissue evidence="7">Leaf</tissue>
    </source>
</reference>
<dbReference type="RefSeq" id="XP_021848048.2">
    <property type="nucleotide sequence ID" value="XM_021992356.2"/>
</dbReference>
<evidence type="ECO:0000259" key="5">
    <source>
        <dbReference type="PROSITE" id="PS51504"/>
    </source>
</evidence>
<feature type="region of interest" description="Disordered" evidence="4">
    <location>
        <begin position="1040"/>
        <end position="1059"/>
    </location>
</feature>
<organism evidence="6 7">
    <name type="scientific">Spinacia oleracea</name>
    <name type="common">Spinach</name>
    <dbReference type="NCBI Taxonomy" id="3562"/>
    <lineage>
        <taxon>Eukaryota</taxon>
        <taxon>Viridiplantae</taxon>
        <taxon>Streptophyta</taxon>
        <taxon>Embryophyta</taxon>
        <taxon>Tracheophyta</taxon>
        <taxon>Spermatophyta</taxon>
        <taxon>Magnoliopsida</taxon>
        <taxon>eudicotyledons</taxon>
        <taxon>Gunneridae</taxon>
        <taxon>Pentapetalae</taxon>
        <taxon>Caryophyllales</taxon>
        <taxon>Chenopodiaceae</taxon>
        <taxon>Chenopodioideae</taxon>
        <taxon>Anserineae</taxon>
        <taxon>Spinacia</taxon>
    </lineage>
</organism>
<dbReference type="Gene3D" id="1.10.10.10">
    <property type="entry name" value="Winged helix-like DNA-binding domain superfamily/Winged helix DNA-binding domain"/>
    <property type="match status" value="1"/>
</dbReference>
<feature type="domain" description="H15" evidence="5">
    <location>
        <begin position="69"/>
        <end position="139"/>
    </location>
</feature>
<dbReference type="GO" id="GO:0000786">
    <property type="term" value="C:nucleosome"/>
    <property type="evidence" value="ECO:0007669"/>
    <property type="project" value="InterPro"/>
</dbReference>
<gene>
    <name evidence="7" type="primary">LOC110787718</name>
</gene>
<dbReference type="PANTHER" id="PTHR11467:SF109">
    <property type="entry name" value="H15 DOMAIN-CONTAINING PROTEIN"/>
    <property type="match status" value="1"/>
</dbReference>
<feature type="compositionally biased region" description="Basic residues" evidence="4">
    <location>
        <begin position="1149"/>
        <end position="1165"/>
    </location>
</feature>
<dbReference type="SMART" id="SM00526">
    <property type="entry name" value="H15"/>
    <property type="match status" value="1"/>
</dbReference>
<dbReference type="InterPro" id="IPR036390">
    <property type="entry name" value="WH_DNA-bd_sf"/>
</dbReference>
<keyword evidence="3" id="KW-0539">Nucleus</keyword>
<proteinExistence type="predicted"/>
<dbReference type="Pfam" id="PF00538">
    <property type="entry name" value="Linker_histone"/>
    <property type="match status" value="1"/>
</dbReference>
<evidence type="ECO:0000313" key="7">
    <source>
        <dbReference type="RefSeq" id="XP_021848048.2"/>
    </source>
</evidence>
<keyword evidence="6" id="KW-1185">Reference proteome</keyword>
<evidence type="ECO:0000256" key="2">
    <source>
        <dbReference type="ARBA" id="ARBA00023125"/>
    </source>
</evidence>
<reference evidence="6" key="1">
    <citation type="journal article" date="2021" name="Nat. Commun.">
        <title>Genomic analyses provide insights into spinach domestication and the genetic basis of agronomic traits.</title>
        <authorList>
            <person name="Cai X."/>
            <person name="Sun X."/>
            <person name="Xu C."/>
            <person name="Sun H."/>
            <person name="Wang X."/>
            <person name="Ge C."/>
            <person name="Zhang Z."/>
            <person name="Wang Q."/>
            <person name="Fei Z."/>
            <person name="Jiao C."/>
            <person name="Wang Q."/>
        </authorList>
    </citation>
    <scope>NUCLEOTIDE SEQUENCE [LARGE SCALE GENOMIC DNA]</scope>
    <source>
        <strain evidence="6">cv. Varoflay</strain>
    </source>
</reference>
<feature type="compositionally biased region" description="Basic and acidic residues" evidence="4">
    <location>
        <begin position="1439"/>
        <end position="1452"/>
    </location>
</feature>
<feature type="compositionally biased region" description="Polar residues" evidence="4">
    <location>
        <begin position="1274"/>
        <end position="1285"/>
    </location>
</feature>
<sequence>MSTMEDHKFQLPPSTHCLRSSKYSRISENFKHSVFRLANSDPNNPLPPSQIAFIEQKIRLTFPAFHTPNHPPYSSMIESAIEELKKEDGSNVESITKKIKEKYDSLPWAHSIYVSHHLRKMCENGEVVCTSSKLYTTPGLIEKRNMKSKQARRRLGRKRKEFVIKEGNSVEEIEVEESGDVKGFQEEKVFGRSRMKRRRGSRMVVKEDDEVGGAWVVGGDNTVTSTCSSQNLGVDKCNKEVAVEDGGDVTGRRRLKRLRLKCAVLEEDDEIGGAAVVGGEHNIVGSSQNLMVDKCNEAVAVEYGDEVTGGSRPKRKRWSCMVVEDDDVGGGATVIRGDHRSSQNLVVVKCNEALGVKDGDDVTGKASEISDELGGIGTVGEDDVLEEPQTEFQCQVNSQVLSLDDDECAEKTEPELLAPLSVGVLHAETEGEDKNKMVSMADDKTAAKSVHLPLECVKKSSVDSNMVLNIRVDGPEAVVKESFLKENELMIVPFVDNTPLLHAEPEGEDKNDLVSMLDDKSAAEPVHVPVEYVMKSSLNTNTVSNVRVDGPKAAVEESFLKGNELMIVPIVDNTPISAVNAEINTERGDNIIVCGLSIPDLDQPKRKKQVYSSKKRFKACQRKMKVASKSMPSKPALAVGRNLLDHFPLHELSSRRGVEPKLCATLLESPKVKELPSGQSQHACTSLLEDGSIKQLERRKSLDPLHYPRSLEDLITVADEENLPLQQVLEKCGKRKKHAGQLLTANTPLPTEASLISASKLQLNLSTSVKSVAKNKEKQPPQQWRQELKPQDLKHCSFEADTAAATGSKTSPLLKMEKRRNRQRRIEHEPKFPVDSAEENVDMVHQHQQKGQGQDQESSLHLKLTAETFAFCDEGRSWEENKQTRSDHDLPCESEQSIEVTTVESSPIQHLNGKEDEVYIGEMVTTALMEEKVSTQDHDYQKFIDQQKEAKEVTTATYFLLQPQYVQQQVGPSGSASNLIVEGPSESATNLIIKETSSVLCQVDKISSHELVTDCRSVLPQVMQSGFVVTEHVASEILQREQEKHQKQPITKSPFSVPPLQHQIEDQEDKSQTDRLQDLEATMATVVEENVRTSYQNVEQQIKLEEREIRQRPLKQLELSKEDVVSSSNEHLQQQEGMSKPASYQNLKRQNKQQKVRGVPRTKKRTTGEVVDSLNLQPQLQGLSELATGQHSQQQREQPKKRGRPLKYTEETKGSAVALSNVNLQQLGMSEKLVDENSQWKIKQPKKGGTRRQRNKIEATKEDKPVSLKLHFQPQDSCEPSTGLQSEKHTEQVKNISLERPRKQRKATMPTNEDEVASLNLHAPQQEWLSESAIGEHSQQKIKLPETVSRGRTRKQIEVSKEDAAVLSNLHLQQQVESSEPDKSQSEVHGTPETGQAMPPSDEDIHQLPKKQKLHSGVQRPKTRAMTAASDNQPNQQEEEQHCLENEEKQGKFEGQQRPLKEKPVKITVVSLASKDQLRSRIKRQPQDST</sequence>
<name>A0A9R0JVG5_SPIOL</name>
<dbReference type="PANTHER" id="PTHR11467">
    <property type="entry name" value="HISTONE H1"/>
    <property type="match status" value="1"/>
</dbReference>
<feature type="region of interest" description="Disordered" evidence="4">
    <location>
        <begin position="1120"/>
        <end position="1177"/>
    </location>
</feature>
<dbReference type="Proteomes" id="UP000813463">
    <property type="component" value="Chromosome 4"/>
</dbReference>
<dbReference type="SUPFAM" id="SSF46785">
    <property type="entry name" value="Winged helix' DNA-binding domain"/>
    <property type="match status" value="1"/>
</dbReference>
<comment type="subcellular location">
    <subcellularLocation>
        <location evidence="1">Nucleus</location>
    </subcellularLocation>
</comment>
<evidence type="ECO:0000256" key="1">
    <source>
        <dbReference type="ARBA" id="ARBA00004123"/>
    </source>
</evidence>
<feature type="compositionally biased region" description="Polar residues" evidence="4">
    <location>
        <begin position="1125"/>
        <end position="1148"/>
    </location>
</feature>